<evidence type="ECO:0000256" key="1">
    <source>
        <dbReference type="SAM" id="Phobius"/>
    </source>
</evidence>
<dbReference type="Proteomes" id="UP000016636">
    <property type="component" value="Unassembled WGS sequence"/>
</dbReference>
<evidence type="ECO:0000313" key="3">
    <source>
        <dbReference type="Proteomes" id="UP000016636"/>
    </source>
</evidence>
<dbReference type="AlphaFoldDB" id="U2F0Q6"/>
<keyword evidence="1" id="KW-0812">Transmembrane</keyword>
<reference evidence="2 3" key="1">
    <citation type="journal article" date="2013" name="BMC Genomics">
        <title>Comparative genomics of Campylobacter concisus isolates reveals genetic diversity and provides insights into disease association.</title>
        <authorList>
            <person name="Deshpande N.P."/>
            <person name="Kaakoush N.O."/>
            <person name="Wilkins M.R."/>
            <person name="Mitchell H.M."/>
        </authorList>
    </citation>
    <scope>NUCLEOTIDE SEQUENCE [LARGE SCALE GENOMIC DNA]</scope>
    <source>
        <strain evidence="2 3">UNSW3</strain>
    </source>
</reference>
<keyword evidence="1" id="KW-0472">Membrane</keyword>
<dbReference type="PATRIC" id="fig|1242966.3.peg.359"/>
<organism evidence="2 3">
    <name type="scientific">Campylobacter concisus UNSW3</name>
    <dbReference type="NCBI Taxonomy" id="1242966"/>
    <lineage>
        <taxon>Bacteria</taxon>
        <taxon>Pseudomonadati</taxon>
        <taxon>Campylobacterota</taxon>
        <taxon>Epsilonproteobacteria</taxon>
        <taxon>Campylobacterales</taxon>
        <taxon>Campylobacteraceae</taxon>
        <taxon>Campylobacter</taxon>
    </lineage>
</organism>
<accession>U2F0Q6</accession>
<keyword evidence="1" id="KW-1133">Transmembrane helix</keyword>
<name>U2F0Q6_9BACT</name>
<protein>
    <submittedName>
        <fullName evidence="2">Uncharacterized protein</fullName>
    </submittedName>
</protein>
<proteinExistence type="predicted"/>
<dbReference type="EMBL" id="ANNE01000003">
    <property type="protein sequence ID" value="ERJ23792.1"/>
    <property type="molecule type" value="Genomic_DNA"/>
</dbReference>
<sequence length="91" mass="10156">MQLPMFVIPLDWTNTIGFFPAILKPDAILQATASLAHGTYSIYGLFIASFITYFIKLHGTTQRCVYPFTINLLIKSLVSSAIILYLVSVLK</sequence>
<feature type="transmembrane region" description="Helical" evidence="1">
    <location>
        <begin position="64"/>
        <end position="87"/>
    </location>
</feature>
<feature type="transmembrane region" description="Helical" evidence="1">
    <location>
        <begin position="40"/>
        <end position="57"/>
    </location>
</feature>
<evidence type="ECO:0000313" key="2">
    <source>
        <dbReference type="EMBL" id="ERJ23792.1"/>
    </source>
</evidence>
<gene>
    <name evidence="2" type="ORF">UNSW3_1167</name>
</gene>
<comment type="caution">
    <text evidence="2">The sequence shown here is derived from an EMBL/GenBank/DDBJ whole genome shotgun (WGS) entry which is preliminary data.</text>
</comment>